<evidence type="ECO:0000313" key="6">
    <source>
        <dbReference type="EMBL" id="RNI29125.1"/>
    </source>
</evidence>
<keyword evidence="2" id="KW-0716">Sensory transduction</keyword>
<evidence type="ECO:0000259" key="5">
    <source>
        <dbReference type="PROSITE" id="PS50046"/>
    </source>
</evidence>
<dbReference type="CDD" id="cd00130">
    <property type="entry name" value="PAS"/>
    <property type="match status" value="1"/>
</dbReference>
<dbReference type="Gene3D" id="3.30.450.20">
    <property type="entry name" value="PAS domain"/>
    <property type="match status" value="1"/>
</dbReference>
<feature type="domain" description="Phytochrome chromophore attachment site" evidence="5">
    <location>
        <begin position="157"/>
        <end position="315"/>
    </location>
</feature>
<dbReference type="Proteomes" id="UP000272117">
    <property type="component" value="Unassembled WGS sequence"/>
</dbReference>
<dbReference type="AlphaFoldDB" id="A0A3M9MVB1"/>
<accession>A0A3M9MVB1</accession>
<evidence type="ECO:0000256" key="4">
    <source>
        <dbReference type="ARBA" id="ARBA00023170"/>
    </source>
</evidence>
<evidence type="ECO:0000313" key="7">
    <source>
        <dbReference type="Proteomes" id="UP000272117"/>
    </source>
</evidence>
<keyword evidence="3" id="KW-0157">Chromophore</keyword>
<dbReference type="Gene3D" id="3.30.450.270">
    <property type="match status" value="1"/>
</dbReference>
<dbReference type="PRINTS" id="PR01033">
    <property type="entry name" value="PHYTOCHROME"/>
</dbReference>
<dbReference type="OrthoDB" id="9766459at2"/>
<dbReference type="RefSeq" id="WP_123126185.1">
    <property type="nucleotide sequence ID" value="NZ_RJJD01000003.1"/>
</dbReference>
<dbReference type="InterPro" id="IPR016132">
    <property type="entry name" value="Phyto_chromo_attachment"/>
</dbReference>
<dbReference type="InterPro" id="IPR029016">
    <property type="entry name" value="GAF-like_dom_sf"/>
</dbReference>
<dbReference type="InterPro" id="IPR013515">
    <property type="entry name" value="Phytochrome_cen-reg"/>
</dbReference>
<reference evidence="6 7" key="1">
    <citation type="submission" date="2018-11" db="EMBL/GenBank/DDBJ databases">
        <title>Rufibacter latericius sp. nov., isolated from water in Baiyang Lake.</title>
        <authorList>
            <person name="Yang Y."/>
        </authorList>
    </citation>
    <scope>NUCLEOTIDE SEQUENCE [LARGE SCALE GENOMIC DNA]</scope>
    <source>
        <strain evidence="6 7">R-22-1c-1</strain>
    </source>
</reference>
<sequence length="518" mass="58450">MENKQATISTTIEKNYDSEFCGSIPLHLVNLIQPHGVLLVLDPNDLRIVQVSENVGQLLGIPAAEILNEPVSRFLPEHQFEDIRAKMQGQNSSAKIPFSVTFLVHGQEVIFTALVHPKEGYVLVELENNQETSSKNSFLELYQQINYITSLLKQAGSISEIAQISVEEIKKLTGFDRVLAYQFDPQWNGIVIGQAKEEDMDDFMDLRFPASDVPKQSRDLYFSNPYRLIPTRSYTPVKLMPLINPLTLRFTDLSDCNLRSVAPVHLEYLVNLKVMASMSVPLIIDNKLWGLISFHHKTEKNPSYELRSALELLSGIISGQLAGKEREETIERRAHLRGIHAQLVEQLYTNPSLPDGLLSGATHLQQLLNLSGAAVLFEGGIWTSGQVPSNQELKELLYWLRRNGTDKLFATTTLPHQYVRARDYQELASGLIVLPINAEQGEYILGFRPEVLQTISWGGDPNQAIQMEPDGKTYHPRNSFATYQETVKQTSLPWLPEEVEAAESLRSAVLEKIIKERH</sequence>
<dbReference type="GO" id="GO:0009584">
    <property type="term" value="P:detection of visible light"/>
    <property type="evidence" value="ECO:0007669"/>
    <property type="project" value="InterPro"/>
</dbReference>
<dbReference type="EMBL" id="RJJD01000003">
    <property type="protein sequence ID" value="RNI29125.1"/>
    <property type="molecule type" value="Genomic_DNA"/>
</dbReference>
<dbReference type="Pfam" id="PF01590">
    <property type="entry name" value="GAF"/>
    <property type="match status" value="1"/>
</dbReference>
<organism evidence="6 7">
    <name type="scientific">Rufibacter latericius</name>
    <dbReference type="NCBI Taxonomy" id="2487040"/>
    <lineage>
        <taxon>Bacteria</taxon>
        <taxon>Pseudomonadati</taxon>
        <taxon>Bacteroidota</taxon>
        <taxon>Cytophagia</taxon>
        <taxon>Cytophagales</taxon>
        <taxon>Hymenobacteraceae</taxon>
        <taxon>Rufibacter</taxon>
    </lineage>
</organism>
<dbReference type="Gene3D" id="3.30.450.40">
    <property type="match status" value="1"/>
</dbReference>
<dbReference type="SMART" id="SM00065">
    <property type="entry name" value="GAF"/>
    <property type="match status" value="1"/>
</dbReference>
<dbReference type="SUPFAM" id="SSF55785">
    <property type="entry name" value="PYP-like sensor domain (PAS domain)"/>
    <property type="match status" value="1"/>
</dbReference>
<proteinExistence type="predicted"/>
<dbReference type="PANTHER" id="PTHR43065:SF42">
    <property type="entry name" value="TWO-COMPONENT SENSOR PPRA"/>
    <property type="match status" value="1"/>
</dbReference>
<dbReference type="InterPro" id="IPR000014">
    <property type="entry name" value="PAS"/>
</dbReference>
<evidence type="ECO:0000256" key="2">
    <source>
        <dbReference type="ARBA" id="ARBA00022606"/>
    </source>
</evidence>
<keyword evidence="7" id="KW-1185">Reference proteome</keyword>
<dbReference type="Pfam" id="PF00360">
    <property type="entry name" value="PHY"/>
    <property type="match status" value="1"/>
</dbReference>
<dbReference type="PROSITE" id="PS50046">
    <property type="entry name" value="PHYTOCHROME_2"/>
    <property type="match status" value="1"/>
</dbReference>
<name>A0A3M9MVB1_9BACT</name>
<dbReference type="InterPro" id="IPR043150">
    <property type="entry name" value="Phytochrome_PHY_sf"/>
</dbReference>
<dbReference type="PANTHER" id="PTHR43065">
    <property type="entry name" value="SENSOR HISTIDINE KINASE"/>
    <property type="match status" value="1"/>
</dbReference>
<comment type="caution">
    <text evidence="6">The sequence shown here is derived from an EMBL/GenBank/DDBJ whole genome shotgun (WGS) entry which is preliminary data.</text>
</comment>
<dbReference type="InterPro" id="IPR003018">
    <property type="entry name" value="GAF"/>
</dbReference>
<evidence type="ECO:0000256" key="3">
    <source>
        <dbReference type="ARBA" id="ARBA00022991"/>
    </source>
</evidence>
<gene>
    <name evidence="6" type="ORF">EFB08_06775</name>
</gene>
<dbReference type="GO" id="GO:0006355">
    <property type="term" value="P:regulation of DNA-templated transcription"/>
    <property type="evidence" value="ECO:0007669"/>
    <property type="project" value="InterPro"/>
</dbReference>
<dbReference type="Pfam" id="PF08446">
    <property type="entry name" value="PAS_2"/>
    <property type="match status" value="1"/>
</dbReference>
<keyword evidence="1" id="KW-0600">Photoreceptor protein</keyword>
<dbReference type="InterPro" id="IPR013654">
    <property type="entry name" value="PAS_2"/>
</dbReference>
<dbReference type="InterPro" id="IPR035965">
    <property type="entry name" value="PAS-like_dom_sf"/>
</dbReference>
<keyword evidence="4" id="KW-0675">Receptor</keyword>
<dbReference type="GO" id="GO:0009881">
    <property type="term" value="F:photoreceptor activity"/>
    <property type="evidence" value="ECO:0007669"/>
    <property type="project" value="UniProtKB-KW"/>
</dbReference>
<dbReference type="InterPro" id="IPR001294">
    <property type="entry name" value="Phytochrome"/>
</dbReference>
<evidence type="ECO:0000256" key="1">
    <source>
        <dbReference type="ARBA" id="ARBA00022543"/>
    </source>
</evidence>
<protein>
    <submittedName>
        <fullName evidence="6">GAF domain-containing protein</fullName>
    </submittedName>
</protein>
<dbReference type="SUPFAM" id="SSF55781">
    <property type="entry name" value="GAF domain-like"/>
    <property type="match status" value="2"/>
</dbReference>